<dbReference type="Pfam" id="PF04542">
    <property type="entry name" value="Sigma70_r2"/>
    <property type="match status" value="1"/>
</dbReference>
<comment type="similarity">
    <text evidence="1">Belongs to the sigma-70 factor family. ECF subfamily.</text>
</comment>
<gene>
    <name evidence="7" type="ORF">H0E84_12345</name>
</gene>
<dbReference type="PANTHER" id="PTHR43133">
    <property type="entry name" value="RNA POLYMERASE ECF-TYPE SIGMA FACTO"/>
    <property type="match status" value="1"/>
</dbReference>
<evidence type="ECO:0000256" key="1">
    <source>
        <dbReference type="ARBA" id="ARBA00010641"/>
    </source>
</evidence>
<accession>A0A853JD15</accession>
<comment type="caution">
    <text evidence="7">The sequence shown here is derived from an EMBL/GenBank/DDBJ whole genome shotgun (WGS) entry which is preliminary data.</text>
</comment>
<evidence type="ECO:0000256" key="2">
    <source>
        <dbReference type="ARBA" id="ARBA00023015"/>
    </source>
</evidence>
<organism evidence="7 8">
    <name type="scientific">Luteimonas salinisoli</name>
    <dbReference type="NCBI Taxonomy" id="2752307"/>
    <lineage>
        <taxon>Bacteria</taxon>
        <taxon>Pseudomonadati</taxon>
        <taxon>Pseudomonadota</taxon>
        <taxon>Gammaproteobacteria</taxon>
        <taxon>Lysobacterales</taxon>
        <taxon>Lysobacteraceae</taxon>
        <taxon>Luteimonas</taxon>
    </lineage>
</organism>
<feature type="domain" description="RNA polymerase sigma factor 70 region 4 type 2" evidence="6">
    <location>
        <begin position="141"/>
        <end position="191"/>
    </location>
</feature>
<name>A0A853JD15_9GAMM</name>
<dbReference type="SUPFAM" id="SSF88659">
    <property type="entry name" value="Sigma3 and sigma4 domains of RNA polymerase sigma factors"/>
    <property type="match status" value="1"/>
</dbReference>
<dbReference type="InterPro" id="IPR014284">
    <property type="entry name" value="RNA_pol_sigma-70_dom"/>
</dbReference>
<keyword evidence="4" id="KW-0804">Transcription</keyword>
<evidence type="ECO:0000259" key="5">
    <source>
        <dbReference type="Pfam" id="PF04542"/>
    </source>
</evidence>
<evidence type="ECO:0000259" key="6">
    <source>
        <dbReference type="Pfam" id="PF08281"/>
    </source>
</evidence>
<sequence length="199" mass="22415">MARRRAQRDRFRTLVRLTGGVQGVPVSGTSPRTESEQAFEQLNRRFRPGLMAFFLRRLGNHAEAEDLTQEVFIRLAGVDAARVQSAEAYIFQMAANLLRDRSRREKVRFDYRAEAMVAADAGVDLLDPLRVAADRESLAGLAAALGELPGRARTIFILYRLENVDKRDIAQAFEISLSTVERELTRVMAHLTRRVRGSG</sequence>
<dbReference type="InterPro" id="IPR013325">
    <property type="entry name" value="RNA_pol_sigma_r2"/>
</dbReference>
<dbReference type="NCBIfam" id="TIGR02937">
    <property type="entry name" value="sigma70-ECF"/>
    <property type="match status" value="1"/>
</dbReference>
<dbReference type="AlphaFoldDB" id="A0A853JD15"/>
<proteinExistence type="inferred from homology"/>
<dbReference type="InterPro" id="IPR007627">
    <property type="entry name" value="RNA_pol_sigma70_r2"/>
</dbReference>
<protein>
    <submittedName>
        <fullName evidence="7">Sigma-70 family RNA polymerase sigma factor</fullName>
    </submittedName>
</protein>
<keyword evidence="2" id="KW-0805">Transcription regulation</keyword>
<dbReference type="EMBL" id="JACCKA010000073">
    <property type="protein sequence ID" value="NZA27171.1"/>
    <property type="molecule type" value="Genomic_DNA"/>
</dbReference>
<evidence type="ECO:0000256" key="3">
    <source>
        <dbReference type="ARBA" id="ARBA00023082"/>
    </source>
</evidence>
<evidence type="ECO:0000313" key="8">
    <source>
        <dbReference type="Proteomes" id="UP000578091"/>
    </source>
</evidence>
<dbReference type="InterPro" id="IPR039425">
    <property type="entry name" value="RNA_pol_sigma-70-like"/>
</dbReference>
<reference evidence="7 8" key="1">
    <citation type="submission" date="2020-07" db="EMBL/GenBank/DDBJ databases">
        <title>Luteimonas sp. SJ-92.</title>
        <authorList>
            <person name="Huang X.-X."/>
            <person name="Xu L."/>
            <person name="Sun J.-Q."/>
        </authorList>
    </citation>
    <scope>NUCLEOTIDE SEQUENCE [LARGE SCALE GENOMIC DNA]</scope>
    <source>
        <strain evidence="7 8">SJ-92</strain>
    </source>
</reference>
<dbReference type="GO" id="GO:0016987">
    <property type="term" value="F:sigma factor activity"/>
    <property type="evidence" value="ECO:0007669"/>
    <property type="project" value="UniProtKB-KW"/>
</dbReference>
<dbReference type="GO" id="GO:0003677">
    <property type="term" value="F:DNA binding"/>
    <property type="evidence" value="ECO:0007669"/>
    <property type="project" value="InterPro"/>
</dbReference>
<dbReference type="Gene3D" id="1.10.10.10">
    <property type="entry name" value="Winged helix-like DNA-binding domain superfamily/Winged helix DNA-binding domain"/>
    <property type="match status" value="1"/>
</dbReference>
<dbReference type="GO" id="GO:0006352">
    <property type="term" value="P:DNA-templated transcription initiation"/>
    <property type="evidence" value="ECO:0007669"/>
    <property type="project" value="InterPro"/>
</dbReference>
<dbReference type="InterPro" id="IPR013249">
    <property type="entry name" value="RNA_pol_sigma70_r4_t2"/>
</dbReference>
<keyword evidence="8" id="KW-1185">Reference proteome</keyword>
<dbReference type="Gene3D" id="1.10.1740.10">
    <property type="match status" value="1"/>
</dbReference>
<keyword evidence="3" id="KW-0731">Sigma factor</keyword>
<evidence type="ECO:0000313" key="7">
    <source>
        <dbReference type="EMBL" id="NZA27171.1"/>
    </source>
</evidence>
<dbReference type="InterPro" id="IPR013324">
    <property type="entry name" value="RNA_pol_sigma_r3/r4-like"/>
</dbReference>
<dbReference type="SUPFAM" id="SSF88946">
    <property type="entry name" value="Sigma2 domain of RNA polymerase sigma factors"/>
    <property type="match status" value="1"/>
</dbReference>
<dbReference type="PANTHER" id="PTHR43133:SF63">
    <property type="entry name" value="RNA POLYMERASE SIGMA FACTOR FECI-RELATED"/>
    <property type="match status" value="1"/>
</dbReference>
<dbReference type="InterPro" id="IPR036388">
    <property type="entry name" value="WH-like_DNA-bd_sf"/>
</dbReference>
<evidence type="ECO:0000256" key="4">
    <source>
        <dbReference type="ARBA" id="ARBA00023163"/>
    </source>
</evidence>
<dbReference type="Pfam" id="PF08281">
    <property type="entry name" value="Sigma70_r4_2"/>
    <property type="match status" value="1"/>
</dbReference>
<feature type="domain" description="RNA polymerase sigma-70 region 2" evidence="5">
    <location>
        <begin position="44"/>
        <end position="106"/>
    </location>
</feature>
<dbReference type="Proteomes" id="UP000578091">
    <property type="component" value="Unassembled WGS sequence"/>
</dbReference>